<dbReference type="InterPro" id="IPR014746">
    <property type="entry name" value="Gln_synth/guanido_kin_cat_dom"/>
</dbReference>
<dbReference type="Proteomes" id="UP000293345">
    <property type="component" value="Unassembled WGS sequence"/>
</dbReference>
<dbReference type="EMBL" id="SDPW01000001">
    <property type="protein sequence ID" value="RXZ55115.1"/>
    <property type="molecule type" value="Genomic_DNA"/>
</dbReference>
<dbReference type="PANTHER" id="PTHR34378">
    <property type="entry name" value="GLUTAMATE--CYSTEINE LIGASE, CHLOROPLASTIC"/>
    <property type="match status" value="1"/>
</dbReference>
<comment type="catalytic activity">
    <reaction evidence="4 5">
        <text>L-cysteine + L-glutamate + ATP = gamma-L-glutamyl-L-cysteine + ADP + phosphate + H(+)</text>
        <dbReference type="Rhea" id="RHEA:13285"/>
        <dbReference type="ChEBI" id="CHEBI:15378"/>
        <dbReference type="ChEBI" id="CHEBI:29985"/>
        <dbReference type="ChEBI" id="CHEBI:30616"/>
        <dbReference type="ChEBI" id="CHEBI:35235"/>
        <dbReference type="ChEBI" id="CHEBI:43474"/>
        <dbReference type="ChEBI" id="CHEBI:58173"/>
        <dbReference type="ChEBI" id="CHEBI:456216"/>
        <dbReference type="EC" id="6.3.2.2"/>
    </reaction>
</comment>
<dbReference type="EC" id="6.3.2.2" evidence="5"/>
<comment type="caution">
    <text evidence="6">The sequence shown here is derived from an EMBL/GenBank/DDBJ whole genome shotgun (WGS) entry which is preliminary data.</text>
</comment>
<dbReference type="PIRSF" id="PIRSF017901">
    <property type="entry name" value="GCL"/>
    <property type="match status" value="1"/>
</dbReference>
<evidence type="ECO:0000256" key="1">
    <source>
        <dbReference type="ARBA" id="ARBA00022598"/>
    </source>
</evidence>
<dbReference type="AlphaFoldDB" id="A0A4Q2K0Y9"/>
<dbReference type="Pfam" id="PF04107">
    <property type="entry name" value="GCS2"/>
    <property type="match status" value="1"/>
</dbReference>
<accession>A0A4Q2K0Y9</accession>
<comment type="similarity">
    <text evidence="5">Belongs to the glutamate--cysteine ligase type 2 family. EgtA subfamily.</text>
</comment>
<dbReference type="Gene3D" id="3.30.590.20">
    <property type="match status" value="1"/>
</dbReference>
<dbReference type="InterPro" id="IPR035434">
    <property type="entry name" value="GCL_bact_plant"/>
</dbReference>
<keyword evidence="7" id="KW-1185">Reference proteome</keyword>
<name>A0A4Q2K0Y9_9ACTN</name>
<dbReference type="GO" id="GO:0004357">
    <property type="term" value="F:glutamate-cysteine ligase activity"/>
    <property type="evidence" value="ECO:0007669"/>
    <property type="project" value="UniProtKB-UniRule"/>
</dbReference>
<evidence type="ECO:0000313" key="6">
    <source>
        <dbReference type="EMBL" id="RXZ55115.1"/>
    </source>
</evidence>
<dbReference type="SUPFAM" id="SSF55931">
    <property type="entry name" value="Glutamine synthetase/guanido kinase"/>
    <property type="match status" value="1"/>
</dbReference>
<organism evidence="6 7">
    <name type="scientific">Senegalimassilia faecalis</name>
    <dbReference type="NCBI Taxonomy" id="2509433"/>
    <lineage>
        <taxon>Bacteria</taxon>
        <taxon>Bacillati</taxon>
        <taxon>Actinomycetota</taxon>
        <taxon>Coriobacteriia</taxon>
        <taxon>Coriobacteriales</taxon>
        <taxon>Coriobacteriaceae</taxon>
        <taxon>Senegalimassilia</taxon>
    </lineage>
</organism>
<evidence type="ECO:0000256" key="5">
    <source>
        <dbReference type="PIRNR" id="PIRNR017901"/>
    </source>
</evidence>
<evidence type="ECO:0000256" key="2">
    <source>
        <dbReference type="ARBA" id="ARBA00022741"/>
    </source>
</evidence>
<reference evidence="6 7" key="1">
    <citation type="submission" date="2019-01" db="EMBL/GenBank/DDBJ databases">
        <title>Senegalimassilia sp. nov. KGMB04484 isolated human feces.</title>
        <authorList>
            <person name="Han K.-I."/>
            <person name="Kim J.-S."/>
            <person name="Lee K.C."/>
            <person name="Suh M.K."/>
            <person name="Eom M.K."/>
            <person name="Lee J.H."/>
            <person name="Park S.-H."/>
            <person name="Kang S.W."/>
            <person name="Park J.-E."/>
            <person name="Oh B.S."/>
            <person name="Yu S.Y."/>
            <person name="Choi S.-H."/>
            <person name="Lee D.H."/>
            <person name="Yoon H."/>
            <person name="Kim B.-Y."/>
            <person name="Lee J.H."/>
            <person name="Lee J.-S."/>
        </authorList>
    </citation>
    <scope>NUCLEOTIDE SEQUENCE [LARGE SCALE GENOMIC DNA]</scope>
    <source>
        <strain evidence="6 7">KGMB04484</strain>
    </source>
</reference>
<keyword evidence="2 5" id="KW-0547">Nucleotide-binding</keyword>
<comment type="function">
    <text evidence="5">Catalyzes the synthesis of gamma-glutamylcysteine (gamma-GC).</text>
</comment>
<keyword evidence="3 5" id="KW-0067">ATP-binding</keyword>
<keyword evidence="1 5" id="KW-0436">Ligase</keyword>
<protein>
    <recommendedName>
        <fullName evidence="5">Glutamate--cysteine ligase</fullName>
        <ecNumber evidence="5">6.3.2.2</ecNumber>
    </recommendedName>
</protein>
<proteinExistence type="inferred from homology"/>
<dbReference type="PANTHER" id="PTHR34378:SF1">
    <property type="entry name" value="GLUTAMATE--CYSTEINE LIGASE, CHLOROPLASTIC"/>
    <property type="match status" value="1"/>
</dbReference>
<dbReference type="GO" id="GO:0006750">
    <property type="term" value="P:glutathione biosynthetic process"/>
    <property type="evidence" value="ECO:0007669"/>
    <property type="project" value="UniProtKB-UniRule"/>
</dbReference>
<evidence type="ECO:0000256" key="3">
    <source>
        <dbReference type="ARBA" id="ARBA00022840"/>
    </source>
</evidence>
<dbReference type="GO" id="GO:0005524">
    <property type="term" value="F:ATP binding"/>
    <property type="evidence" value="ECO:0007669"/>
    <property type="project" value="UniProtKB-UniRule"/>
</dbReference>
<dbReference type="OrthoDB" id="9813383at2"/>
<sequence length="414" mass="45939">MSQPARQSNIDALVRFFESGIKPHGSHGKLGIELEQIVVRNDNSPVSYSEEHGVAWLLSQLSESYPEKTVDSEGDLLGVARRGEAITIEPAAQVELSAGPFDTLEHASKVFSAYESTLQNLLAQNGMRIVAQGYHPSATARSLELIPKQRYDFMNRYLSAKDSYGPCMMRGSASTQISIDFTSVDDCLRKMRLAYALVPLLSLICDNSPMFEGKPRTHKLMRTDVWRHTDCDRCGLVPGALNKDFTLERYAQFVLDTPAIVMPQDGGWAYSEKTFGEIYANQIMTNQEIEHAVSMQFPDVRLKTYLEIRPADSMPIPYVIAYAALIKGLFYSENSLDALDTLFEGVTAESFEAAKDELMQHGYDAVVYGKPAAELCDSIMGIALKALSAEDATYLEPLMQLVQNRTTLADIAES</sequence>
<evidence type="ECO:0000313" key="7">
    <source>
        <dbReference type="Proteomes" id="UP000293345"/>
    </source>
</evidence>
<dbReference type="InterPro" id="IPR006336">
    <property type="entry name" value="GCS2"/>
</dbReference>
<gene>
    <name evidence="6" type="ORF">ET524_05440</name>
</gene>
<evidence type="ECO:0000256" key="4">
    <source>
        <dbReference type="ARBA" id="ARBA00048819"/>
    </source>
</evidence>